<accession>A0ABV0T9W5</accession>
<organism evidence="1 2">
    <name type="scientific">Ilyodon furcidens</name>
    <name type="common">goldbreast splitfin</name>
    <dbReference type="NCBI Taxonomy" id="33524"/>
    <lineage>
        <taxon>Eukaryota</taxon>
        <taxon>Metazoa</taxon>
        <taxon>Chordata</taxon>
        <taxon>Craniata</taxon>
        <taxon>Vertebrata</taxon>
        <taxon>Euteleostomi</taxon>
        <taxon>Actinopterygii</taxon>
        <taxon>Neopterygii</taxon>
        <taxon>Teleostei</taxon>
        <taxon>Neoteleostei</taxon>
        <taxon>Acanthomorphata</taxon>
        <taxon>Ovalentaria</taxon>
        <taxon>Atherinomorphae</taxon>
        <taxon>Cyprinodontiformes</taxon>
        <taxon>Goodeidae</taxon>
        <taxon>Ilyodon</taxon>
    </lineage>
</organism>
<evidence type="ECO:0000313" key="2">
    <source>
        <dbReference type="Proteomes" id="UP001482620"/>
    </source>
</evidence>
<comment type="caution">
    <text evidence="1">The sequence shown here is derived from an EMBL/GenBank/DDBJ whole genome shotgun (WGS) entry which is preliminary data.</text>
</comment>
<dbReference type="EMBL" id="JAHRIQ010025439">
    <property type="protein sequence ID" value="MEQ2229683.1"/>
    <property type="molecule type" value="Genomic_DNA"/>
</dbReference>
<name>A0ABV0T9W5_9TELE</name>
<protein>
    <submittedName>
        <fullName evidence="1">Uncharacterized protein</fullName>
    </submittedName>
</protein>
<reference evidence="1 2" key="1">
    <citation type="submission" date="2021-06" db="EMBL/GenBank/DDBJ databases">
        <authorList>
            <person name="Palmer J.M."/>
        </authorList>
    </citation>
    <scope>NUCLEOTIDE SEQUENCE [LARGE SCALE GENOMIC DNA]</scope>
    <source>
        <strain evidence="2">if_2019</strain>
        <tissue evidence="1">Muscle</tissue>
    </source>
</reference>
<gene>
    <name evidence="1" type="ORF">ILYODFUR_021343</name>
</gene>
<sequence>MVGWSRKWFDRLVFLHYCKCFSTSPKKTKKESSQKVKLTFCQSLHVVNPVYVHEIWIMTERMSFLHKMHWGPDKKVLYTATVPMFHSESVRPSGGMVPISSERRVHP</sequence>
<keyword evidence="2" id="KW-1185">Reference proteome</keyword>
<evidence type="ECO:0000313" key="1">
    <source>
        <dbReference type="EMBL" id="MEQ2229683.1"/>
    </source>
</evidence>
<proteinExistence type="predicted"/>
<dbReference type="Proteomes" id="UP001482620">
    <property type="component" value="Unassembled WGS sequence"/>
</dbReference>